<feature type="compositionally biased region" description="Polar residues" evidence="1">
    <location>
        <begin position="94"/>
        <end position="106"/>
    </location>
</feature>
<evidence type="ECO:0000256" key="1">
    <source>
        <dbReference type="SAM" id="MobiDB-lite"/>
    </source>
</evidence>
<dbReference type="Proteomes" id="UP001597294">
    <property type="component" value="Unassembled WGS sequence"/>
</dbReference>
<dbReference type="InterPro" id="IPR012644">
    <property type="entry name" value="CHP02300_FYDLN_acid"/>
</dbReference>
<feature type="region of interest" description="Disordered" evidence="1">
    <location>
        <begin position="58"/>
        <end position="106"/>
    </location>
</feature>
<dbReference type="Pfam" id="PF09538">
    <property type="entry name" value="FYDLN_acid"/>
    <property type="match status" value="1"/>
</dbReference>
<dbReference type="EMBL" id="JBHUII010000001">
    <property type="protein sequence ID" value="MFD2204676.1"/>
    <property type="molecule type" value="Genomic_DNA"/>
</dbReference>
<feature type="compositionally biased region" description="Acidic residues" evidence="1">
    <location>
        <begin position="59"/>
        <end position="93"/>
    </location>
</feature>
<comment type="caution">
    <text evidence="2">The sequence shown here is derived from an EMBL/GenBank/DDBJ whole genome shotgun (WGS) entry which is preliminary data.</text>
</comment>
<sequence>MTKPEWGSKHICQSCKTKYYDFLKSPITCPKCGTALDAGNSRKKVAAESNVVDIKATEEEVDDLDDVAEFPDEEELVHIDDSDDDDSEDDEDLQSVSASASGRHSE</sequence>
<gene>
    <name evidence="2" type="ORF">ACFSKO_03605</name>
</gene>
<evidence type="ECO:0000313" key="2">
    <source>
        <dbReference type="EMBL" id="MFD2204676.1"/>
    </source>
</evidence>
<keyword evidence="3" id="KW-1185">Reference proteome</keyword>
<protein>
    <submittedName>
        <fullName evidence="2">FYDLN acid domain-containing protein</fullName>
    </submittedName>
</protein>
<proteinExistence type="predicted"/>
<organism evidence="2 3">
    <name type="scientific">Kiloniella antarctica</name>
    <dbReference type="NCBI Taxonomy" id="1550907"/>
    <lineage>
        <taxon>Bacteria</taxon>
        <taxon>Pseudomonadati</taxon>
        <taxon>Pseudomonadota</taxon>
        <taxon>Alphaproteobacteria</taxon>
        <taxon>Rhodospirillales</taxon>
        <taxon>Kiloniellaceae</taxon>
        <taxon>Kiloniella</taxon>
    </lineage>
</organism>
<name>A0ABW5BIS7_9PROT</name>
<accession>A0ABW5BIS7</accession>
<dbReference type="RefSeq" id="WP_380248494.1">
    <property type="nucleotide sequence ID" value="NZ_JBHUII010000001.1"/>
</dbReference>
<evidence type="ECO:0000313" key="3">
    <source>
        <dbReference type="Proteomes" id="UP001597294"/>
    </source>
</evidence>
<reference evidence="3" key="1">
    <citation type="journal article" date="2019" name="Int. J. Syst. Evol. Microbiol.">
        <title>The Global Catalogue of Microorganisms (GCM) 10K type strain sequencing project: providing services to taxonomists for standard genome sequencing and annotation.</title>
        <authorList>
            <consortium name="The Broad Institute Genomics Platform"/>
            <consortium name="The Broad Institute Genome Sequencing Center for Infectious Disease"/>
            <person name="Wu L."/>
            <person name="Ma J."/>
        </authorList>
    </citation>
    <scope>NUCLEOTIDE SEQUENCE [LARGE SCALE GENOMIC DNA]</scope>
    <source>
        <strain evidence="3">CGMCC 4.7192</strain>
    </source>
</reference>